<dbReference type="OrthoDB" id="871343at2"/>
<proteinExistence type="predicted"/>
<keyword evidence="1" id="KW-0808">Transferase</keyword>
<dbReference type="GO" id="GO:0016301">
    <property type="term" value="F:kinase activity"/>
    <property type="evidence" value="ECO:0007669"/>
    <property type="project" value="UniProtKB-KW"/>
</dbReference>
<evidence type="ECO:0000313" key="1">
    <source>
        <dbReference type="EMBL" id="TNJ45267.1"/>
    </source>
</evidence>
<evidence type="ECO:0000313" key="2">
    <source>
        <dbReference type="Proteomes" id="UP000308713"/>
    </source>
</evidence>
<dbReference type="AlphaFoldDB" id="A0A5C4SMC4"/>
<dbReference type="Gene3D" id="3.30.420.40">
    <property type="match status" value="2"/>
</dbReference>
<dbReference type="CDD" id="cd24079">
    <property type="entry name" value="ASKHA_NBD_PG1100-like"/>
    <property type="match status" value="1"/>
</dbReference>
<keyword evidence="1" id="KW-0418">Kinase</keyword>
<reference evidence="1 2" key="1">
    <citation type="submission" date="2019-05" db="EMBL/GenBank/DDBJ databases">
        <title>Tamlana fucoidanivorans sp. nov., isolated from the surface of algae collected from Fujian province in China.</title>
        <authorList>
            <person name="Li J."/>
        </authorList>
    </citation>
    <scope>NUCLEOTIDE SEQUENCE [LARGE SCALE GENOMIC DNA]</scope>
    <source>
        <strain evidence="1 2">CW2-9</strain>
    </source>
</reference>
<dbReference type="Gene3D" id="1.10.720.160">
    <property type="match status" value="1"/>
</dbReference>
<dbReference type="EMBL" id="VDCS01000005">
    <property type="protein sequence ID" value="TNJ45267.1"/>
    <property type="molecule type" value="Genomic_DNA"/>
</dbReference>
<comment type="caution">
    <text evidence="1">The sequence shown here is derived from an EMBL/GenBank/DDBJ whole genome shotgun (WGS) entry which is preliminary data.</text>
</comment>
<dbReference type="RefSeq" id="WP_139695741.1">
    <property type="nucleotide sequence ID" value="NZ_CP074074.1"/>
</dbReference>
<keyword evidence="2" id="KW-1185">Reference proteome</keyword>
<dbReference type="Proteomes" id="UP000308713">
    <property type="component" value="Unassembled WGS sequence"/>
</dbReference>
<gene>
    <name evidence="1" type="ORF">FGF67_06035</name>
</gene>
<protein>
    <submittedName>
        <fullName evidence="1">N-acetylglucosamine kinase</fullName>
    </submittedName>
</protein>
<dbReference type="SUPFAM" id="SSF53067">
    <property type="entry name" value="Actin-like ATPase domain"/>
    <property type="match status" value="2"/>
</dbReference>
<name>A0A5C4SMC4_9FLAO</name>
<accession>A0A5C4SMC4</accession>
<sequence>MILIADSGSTKCDWILYENASSEPLRIKTKGLNPAILNKKQFIKIIADNQDLKTYKNDITQIKFFGAGCGSKRSQKKVNSILKLYFENAEVITNEDTMAAIMATTKTPAVVCILGTGSNCCYFDGKHIHLKTPSFGYILMDEGSGNYFGKLLLQSYFYERMPSDLRSIFESTFNVKEKAIIKGLYKSKTPNKYLAAFAPFLFKCESHPFIQRMLFNGINAFIENHVLKYRETLKEVPIHFVGSIAYYAQDYIKQALQERGIKAGKFVKSPMESIISQQTELS</sequence>
<dbReference type="InterPro" id="IPR043129">
    <property type="entry name" value="ATPase_NBD"/>
</dbReference>
<organism evidence="1 2">
    <name type="scientific">Allotamlana fucoidanivorans</name>
    <dbReference type="NCBI Taxonomy" id="2583814"/>
    <lineage>
        <taxon>Bacteria</taxon>
        <taxon>Pseudomonadati</taxon>
        <taxon>Bacteroidota</taxon>
        <taxon>Flavobacteriia</taxon>
        <taxon>Flavobacteriales</taxon>
        <taxon>Flavobacteriaceae</taxon>
        <taxon>Allotamlana</taxon>
    </lineage>
</organism>